<keyword evidence="5" id="KW-1185">Reference proteome</keyword>
<dbReference type="Pfam" id="PF08508">
    <property type="entry name" value="DUF1746"/>
    <property type="match status" value="1"/>
</dbReference>
<evidence type="ECO:0000259" key="3">
    <source>
        <dbReference type="Pfam" id="PF08508"/>
    </source>
</evidence>
<dbReference type="PANTHER" id="PTHR39405">
    <property type="entry name" value="DSC E3 UBIQUITIN LIGASE COMPLEX SUBUNIT 4"/>
    <property type="match status" value="1"/>
</dbReference>
<organism evidence="4 5">
    <name type="scientific">Hohenbuehelia grisea</name>
    <dbReference type="NCBI Taxonomy" id="104357"/>
    <lineage>
        <taxon>Eukaryota</taxon>
        <taxon>Fungi</taxon>
        <taxon>Dikarya</taxon>
        <taxon>Basidiomycota</taxon>
        <taxon>Agaricomycotina</taxon>
        <taxon>Agaricomycetes</taxon>
        <taxon>Agaricomycetidae</taxon>
        <taxon>Agaricales</taxon>
        <taxon>Pleurotineae</taxon>
        <taxon>Pleurotaceae</taxon>
        <taxon>Hohenbuehelia</taxon>
    </lineage>
</organism>
<feature type="transmembrane region" description="Helical" evidence="2">
    <location>
        <begin position="20"/>
        <end position="38"/>
    </location>
</feature>
<feature type="compositionally biased region" description="Pro residues" evidence="1">
    <location>
        <begin position="214"/>
        <end position="226"/>
    </location>
</feature>
<dbReference type="EMBL" id="JASNQZ010000006">
    <property type="protein sequence ID" value="KAL0956538.1"/>
    <property type="molecule type" value="Genomic_DNA"/>
</dbReference>
<dbReference type="InterPro" id="IPR013715">
    <property type="entry name" value="DUF1746"/>
</dbReference>
<evidence type="ECO:0000256" key="1">
    <source>
        <dbReference type="SAM" id="MobiDB-lite"/>
    </source>
</evidence>
<name>A0ABR3JL73_9AGAR</name>
<keyword evidence="2" id="KW-0812">Transmembrane</keyword>
<evidence type="ECO:0000313" key="5">
    <source>
        <dbReference type="Proteomes" id="UP001556367"/>
    </source>
</evidence>
<sequence length="268" mass="29673">MNKRHHAQRQHIVHSLDTLVFQLFVLSFFLSPSLWALCMRIIWQFQCSRPRELDSNRSLRFFFASTIFFNASSLWNHFTEGAAGGRAVVLDFVGMSYTPSKLQLLSLDFLIIFLQIVLTSIAYELSIGDESKTDTLAPIPQPPTPTAIPDVSLLPLPLSPTFAMSSTTVSHDPKCASPPLPESPYILDLPTSLVLARLRNPPPAPSSESVDPLLPLPNTTPWPLPPRLQMLMGSMQSRRSNRGRTSSPERPANTGRVPGALEEEASTT</sequence>
<dbReference type="PANTHER" id="PTHR39405:SF1">
    <property type="entry name" value="DSC E3 UBIQUITIN LIGASE COMPLEX SUBUNIT 4"/>
    <property type="match status" value="1"/>
</dbReference>
<gene>
    <name evidence="4" type="ORF">HGRIS_002679</name>
</gene>
<reference evidence="5" key="1">
    <citation type="submission" date="2024-06" db="EMBL/GenBank/DDBJ databases">
        <title>Multi-omics analyses provide insights into the biosynthesis of the anticancer antibiotic pleurotin in Hohenbuehelia grisea.</title>
        <authorList>
            <person name="Weaver J.A."/>
            <person name="Alberti F."/>
        </authorList>
    </citation>
    <scope>NUCLEOTIDE SEQUENCE [LARGE SCALE GENOMIC DNA]</scope>
    <source>
        <strain evidence="5">T-177</strain>
    </source>
</reference>
<feature type="compositionally biased region" description="Polar residues" evidence="1">
    <location>
        <begin position="234"/>
        <end position="248"/>
    </location>
</feature>
<dbReference type="Proteomes" id="UP001556367">
    <property type="component" value="Unassembled WGS sequence"/>
</dbReference>
<accession>A0ABR3JL73</accession>
<proteinExistence type="predicted"/>
<keyword evidence="2" id="KW-1133">Transmembrane helix</keyword>
<dbReference type="InterPro" id="IPR038967">
    <property type="entry name" value="Dsc4-like"/>
</dbReference>
<protein>
    <recommendedName>
        <fullName evidence="3">DUF1746 domain-containing protein</fullName>
    </recommendedName>
</protein>
<comment type="caution">
    <text evidence="4">The sequence shown here is derived from an EMBL/GenBank/DDBJ whole genome shotgun (WGS) entry which is preliminary data.</text>
</comment>
<keyword evidence="2" id="KW-0472">Membrane</keyword>
<evidence type="ECO:0000256" key="2">
    <source>
        <dbReference type="SAM" id="Phobius"/>
    </source>
</evidence>
<evidence type="ECO:0000313" key="4">
    <source>
        <dbReference type="EMBL" id="KAL0956538.1"/>
    </source>
</evidence>
<feature type="domain" description="DUF1746" evidence="3">
    <location>
        <begin position="15"/>
        <end position="117"/>
    </location>
</feature>
<feature type="region of interest" description="Disordered" evidence="1">
    <location>
        <begin position="198"/>
        <end position="268"/>
    </location>
</feature>